<dbReference type="InterPro" id="IPR022476">
    <property type="entry name" value="Spore_YabP/YqfC"/>
</dbReference>
<comment type="caution">
    <text evidence="1">The sequence shown here is derived from an EMBL/GenBank/DDBJ whole genome shotgun (WGS) entry which is preliminary data.</text>
</comment>
<accession>A0A9D1M205</accession>
<dbReference type="Pfam" id="PF07873">
    <property type="entry name" value="YabP"/>
    <property type="match status" value="1"/>
</dbReference>
<protein>
    <submittedName>
        <fullName evidence="1">YabP/YqfC family sporulation protein</fullName>
    </submittedName>
</protein>
<name>A0A9D1M205_9FIRM</name>
<dbReference type="AlphaFoldDB" id="A0A9D1M205"/>
<sequence length="104" mass="12125">MKNRKEKKKVRSKLERLLEFPTEISTGEPKITMLGFHEILIENFKGILEYEDFYIKISTYIGNININGFNLSLNQMTEDDVKITGIIDCVDFENTENTDEEEIS</sequence>
<gene>
    <name evidence="1" type="ORF">IAB70_07455</name>
</gene>
<proteinExistence type="predicted"/>
<reference evidence="1" key="2">
    <citation type="journal article" date="2021" name="PeerJ">
        <title>Extensive microbial diversity within the chicken gut microbiome revealed by metagenomics and culture.</title>
        <authorList>
            <person name="Gilroy R."/>
            <person name="Ravi A."/>
            <person name="Getino M."/>
            <person name="Pursley I."/>
            <person name="Horton D.L."/>
            <person name="Alikhan N.F."/>
            <person name="Baker D."/>
            <person name="Gharbi K."/>
            <person name="Hall N."/>
            <person name="Watson M."/>
            <person name="Adriaenssens E.M."/>
            <person name="Foster-Nyarko E."/>
            <person name="Jarju S."/>
            <person name="Secka A."/>
            <person name="Antonio M."/>
            <person name="Oren A."/>
            <person name="Chaudhuri R.R."/>
            <person name="La Ragione R."/>
            <person name="Hildebrand F."/>
            <person name="Pallen M.J."/>
        </authorList>
    </citation>
    <scope>NUCLEOTIDE SEQUENCE</scope>
    <source>
        <strain evidence="1">CHK195-15760</strain>
    </source>
</reference>
<dbReference type="Proteomes" id="UP000824093">
    <property type="component" value="Unassembled WGS sequence"/>
</dbReference>
<reference evidence="1" key="1">
    <citation type="submission" date="2020-10" db="EMBL/GenBank/DDBJ databases">
        <authorList>
            <person name="Gilroy R."/>
        </authorList>
    </citation>
    <scope>NUCLEOTIDE SEQUENCE</scope>
    <source>
        <strain evidence="1">CHK195-15760</strain>
    </source>
</reference>
<organism evidence="1 2">
    <name type="scientific">Candidatus Merdicola faecigallinarum</name>
    <dbReference type="NCBI Taxonomy" id="2840862"/>
    <lineage>
        <taxon>Bacteria</taxon>
        <taxon>Bacillati</taxon>
        <taxon>Bacillota</taxon>
        <taxon>Clostridia</taxon>
        <taxon>Candidatus Merdicola</taxon>
    </lineage>
</organism>
<evidence type="ECO:0000313" key="1">
    <source>
        <dbReference type="EMBL" id="HIU52423.1"/>
    </source>
</evidence>
<evidence type="ECO:0000313" key="2">
    <source>
        <dbReference type="Proteomes" id="UP000824093"/>
    </source>
</evidence>
<dbReference type="EMBL" id="DVNH01000063">
    <property type="protein sequence ID" value="HIU52423.1"/>
    <property type="molecule type" value="Genomic_DNA"/>
</dbReference>